<organism evidence="2 3">
    <name type="scientific">Tupaia chinensis</name>
    <name type="common">Chinese tree shrew</name>
    <name type="synonym">Tupaia belangeri chinensis</name>
    <dbReference type="NCBI Taxonomy" id="246437"/>
    <lineage>
        <taxon>Eukaryota</taxon>
        <taxon>Metazoa</taxon>
        <taxon>Chordata</taxon>
        <taxon>Craniata</taxon>
        <taxon>Vertebrata</taxon>
        <taxon>Euteleostomi</taxon>
        <taxon>Mammalia</taxon>
        <taxon>Eutheria</taxon>
        <taxon>Euarchontoglires</taxon>
        <taxon>Scandentia</taxon>
        <taxon>Tupaiidae</taxon>
        <taxon>Tupaia</taxon>
    </lineage>
</organism>
<reference evidence="3" key="1">
    <citation type="submission" date="2012-07" db="EMBL/GenBank/DDBJ databases">
        <title>Genome of the Chinese tree shrew, a rising model animal genetically related to primates.</title>
        <authorList>
            <person name="Zhang G."/>
            <person name="Fan Y."/>
            <person name="Yao Y."/>
            <person name="Huang Z."/>
        </authorList>
    </citation>
    <scope>NUCLEOTIDE SEQUENCE [LARGE SCALE GENOMIC DNA]</scope>
</reference>
<name>L9JET4_TUPCH</name>
<dbReference type="AlphaFoldDB" id="L9JET4"/>
<feature type="compositionally biased region" description="Polar residues" evidence="1">
    <location>
        <begin position="18"/>
        <end position="33"/>
    </location>
</feature>
<gene>
    <name evidence="2" type="ORF">TREES_T100021043</name>
</gene>
<proteinExistence type="predicted"/>
<dbReference type="Proteomes" id="UP000011518">
    <property type="component" value="Unassembled WGS sequence"/>
</dbReference>
<reference evidence="3" key="2">
    <citation type="journal article" date="2013" name="Nat. Commun.">
        <title>Genome of the Chinese tree shrew.</title>
        <authorList>
            <person name="Fan Y."/>
            <person name="Huang Z.Y."/>
            <person name="Cao C.C."/>
            <person name="Chen C.S."/>
            <person name="Chen Y.X."/>
            <person name="Fan D.D."/>
            <person name="He J."/>
            <person name="Hou H.L."/>
            <person name="Hu L."/>
            <person name="Hu X.T."/>
            <person name="Jiang X.T."/>
            <person name="Lai R."/>
            <person name="Lang Y.S."/>
            <person name="Liang B."/>
            <person name="Liao S.G."/>
            <person name="Mu D."/>
            <person name="Ma Y.Y."/>
            <person name="Niu Y.Y."/>
            <person name="Sun X.Q."/>
            <person name="Xia J.Q."/>
            <person name="Xiao J."/>
            <person name="Xiong Z.Q."/>
            <person name="Xu L."/>
            <person name="Yang L."/>
            <person name="Zhang Y."/>
            <person name="Zhao W."/>
            <person name="Zhao X.D."/>
            <person name="Zheng Y.T."/>
            <person name="Zhou J.M."/>
            <person name="Zhu Y.B."/>
            <person name="Zhang G.J."/>
            <person name="Wang J."/>
            <person name="Yao Y.G."/>
        </authorList>
    </citation>
    <scope>NUCLEOTIDE SEQUENCE [LARGE SCALE GENOMIC DNA]</scope>
</reference>
<sequence>MSNAIRVQDVDAEPLSALGTSNGADHTAFSTTRGGWRERKANPVHPWGLRCYWEWKSHRKCPQNEQALLSPSKSTPSEDTAMFNFEWHRSKFNSGSPPAQARLIKEGFLVHEEDEALLAQAIGVTLCMRM</sequence>
<keyword evidence="3" id="KW-1185">Reference proteome</keyword>
<dbReference type="InParanoid" id="L9JET4"/>
<evidence type="ECO:0000313" key="3">
    <source>
        <dbReference type="Proteomes" id="UP000011518"/>
    </source>
</evidence>
<feature type="region of interest" description="Disordered" evidence="1">
    <location>
        <begin position="16"/>
        <end position="35"/>
    </location>
</feature>
<accession>L9JET4</accession>
<dbReference type="EMBL" id="KB321112">
    <property type="protein sequence ID" value="ELW47477.1"/>
    <property type="molecule type" value="Genomic_DNA"/>
</dbReference>
<evidence type="ECO:0000313" key="2">
    <source>
        <dbReference type="EMBL" id="ELW47477.1"/>
    </source>
</evidence>
<evidence type="ECO:0000256" key="1">
    <source>
        <dbReference type="SAM" id="MobiDB-lite"/>
    </source>
</evidence>
<protein>
    <submittedName>
        <fullName evidence="2">Uncharacterized protein</fullName>
    </submittedName>
</protein>